<feature type="transmembrane region" description="Helical" evidence="1">
    <location>
        <begin position="67"/>
        <end position="89"/>
    </location>
</feature>
<gene>
    <name evidence="2" type="ORF">CY34DRAFT_812718</name>
</gene>
<dbReference type="AlphaFoldDB" id="A0A0C9ZZ03"/>
<keyword evidence="1" id="KW-0812">Transmembrane</keyword>
<dbReference type="HOGENOM" id="CLU_057751_2_0_1"/>
<evidence type="ECO:0000313" key="3">
    <source>
        <dbReference type="Proteomes" id="UP000054485"/>
    </source>
</evidence>
<keyword evidence="1" id="KW-1133">Transmembrane helix</keyword>
<sequence>MITRLHAMYSQSKKILIFLIAIFLAVNITGGVITAISMSNVSSDELILSGTYQCTAYYKGNNLILNSLTWILPTVWEVLTLCLAVWSAVQHFRELHKPSTGWFIKDCSTALMILMKTHVVYFAGFVAVSCFNLVYLSPAISAVRRSITEPCVRPRFTISTGHVRSKNSDLYWFSSDFFARTEVCNGTTAYP</sequence>
<reference evidence="2 3" key="1">
    <citation type="submission" date="2014-04" db="EMBL/GenBank/DDBJ databases">
        <authorList>
            <consortium name="DOE Joint Genome Institute"/>
            <person name="Kuo A."/>
            <person name="Ruytinx J."/>
            <person name="Rineau F."/>
            <person name="Colpaert J."/>
            <person name="Kohler A."/>
            <person name="Nagy L.G."/>
            <person name="Floudas D."/>
            <person name="Copeland A."/>
            <person name="Barry K.W."/>
            <person name="Cichocki N."/>
            <person name="Veneault-Fourrey C."/>
            <person name="LaButti K."/>
            <person name="Lindquist E.A."/>
            <person name="Lipzen A."/>
            <person name="Lundell T."/>
            <person name="Morin E."/>
            <person name="Murat C."/>
            <person name="Sun H."/>
            <person name="Tunlid A."/>
            <person name="Henrissat B."/>
            <person name="Grigoriev I.V."/>
            <person name="Hibbett D.S."/>
            <person name="Martin F."/>
            <person name="Nordberg H.P."/>
            <person name="Cantor M.N."/>
            <person name="Hua S.X."/>
        </authorList>
    </citation>
    <scope>NUCLEOTIDE SEQUENCE [LARGE SCALE GENOMIC DNA]</scope>
    <source>
        <strain evidence="2 3">UH-Slu-Lm8-n1</strain>
    </source>
</reference>
<organism evidence="2 3">
    <name type="scientific">Suillus luteus UH-Slu-Lm8-n1</name>
    <dbReference type="NCBI Taxonomy" id="930992"/>
    <lineage>
        <taxon>Eukaryota</taxon>
        <taxon>Fungi</taxon>
        <taxon>Dikarya</taxon>
        <taxon>Basidiomycota</taxon>
        <taxon>Agaricomycotina</taxon>
        <taxon>Agaricomycetes</taxon>
        <taxon>Agaricomycetidae</taxon>
        <taxon>Boletales</taxon>
        <taxon>Suillineae</taxon>
        <taxon>Suillaceae</taxon>
        <taxon>Suillus</taxon>
    </lineage>
</organism>
<feature type="transmembrane region" description="Helical" evidence="1">
    <location>
        <begin position="119"/>
        <end position="137"/>
    </location>
</feature>
<name>A0A0C9ZZ03_9AGAM</name>
<protein>
    <submittedName>
        <fullName evidence="2">Uncharacterized protein</fullName>
    </submittedName>
</protein>
<accession>A0A0C9ZZ03</accession>
<reference evidence="3" key="2">
    <citation type="submission" date="2015-01" db="EMBL/GenBank/DDBJ databases">
        <title>Evolutionary Origins and Diversification of the Mycorrhizal Mutualists.</title>
        <authorList>
            <consortium name="DOE Joint Genome Institute"/>
            <consortium name="Mycorrhizal Genomics Consortium"/>
            <person name="Kohler A."/>
            <person name="Kuo A."/>
            <person name="Nagy L.G."/>
            <person name="Floudas D."/>
            <person name="Copeland A."/>
            <person name="Barry K.W."/>
            <person name="Cichocki N."/>
            <person name="Veneault-Fourrey C."/>
            <person name="LaButti K."/>
            <person name="Lindquist E.A."/>
            <person name="Lipzen A."/>
            <person name="Lundell T."/>
            <person name="Morin E."/>
            <person name="Murat C."/>
            <person name="Riley R."/>
            <person name="Ohm R."/>
            <person name="Sun H."/>
            <person name="Tunlid A."/>
            <person name="Henrissat B."/>
            <person name="Grigoriev I.V."/>
            <person name="Hibbett D.S."/>
            <person name="Martin F."/>
        </authorList>
    </citation>
    <scope>NUCLEOTIDE SEQUENCE [LARGE SCALE GENOMIC DNA]</scope>
    <source>
        <strain evidence="3">UH-Slu-Lm8-n1</strain>
    </source>
</reference>
<keyword evidence="3" id="KW-1185">Reference proteome</keyword>
<dbReference type="OrthoDB" id="10415924at2759"/>
<evidence type="ECO:0000313" key="2">
    <source>
        <dbReference type="EMBL" id="KIK34731.1"/>
    </source>
</evidence>
<evidence type="ECO:0000256" key="1">
    <source>
        <dbReference type="SAM" id="Phobius"/>
    </source>
</evidence>
<proteinExistence type="predicted"/>
<dbReference type="EMBL" id="KN835711">
    <property type="protein sequence ID" value="KIK34731.1"/>
    <property type="molecule type" value="Genomic_DNA"/>
</dbReference>
<dbReference type="Proteomes" id="UP000054485">
    <property type="component" value="Unassembled WGS sequence"/>
</dbReference>
<keyword evidence="1" id="KW-0472">Membrane</keyword>
<dbReference type="InParanoid" id="A0A0C9ZZ03"/>